<gene>
    <name evidence="1" type="ORF">GCM10008937_20480</name>
</gene>
<proteinExistence type="predicted"/>
<dbReference type="RefSeq" id="WP_343758453.1">
    <property type="nucleotide sequence ID" value="NZ_BAAADB010000018.1"/>
</dbReference>
<accession>A0ABP3M3V5</accession>
<dbReference type="Proteomes" id="UP001500191">
    <property type="component" value="Unassembled WGS sequence"/>
</dbReference>
<dbReference type="EMBL" id="BAAADB010000018">
    <property type="protein sequence ID" value="GAA0512657.1"/>
    <property type="molecule type" value="Genomic_DNA"/>
</dbReference>
<evidence type="ECO:0008006" key="3">
    <source>
        <dbReference type="Google" id="ProtNLM"/>
    </source>
</evidence>
<evidence type="ECO:0000313" key="1">
    <source>
        <dbReference type="EMBL" id="GAA0512657.1"/>
    </source>
</evidence>
<name>A0ABP3M3V5_9DEIO</name>
<keyword evidence="2" id="KW-1185">Reference proteome</keyword>
<comment type="caution">
    <text evidence="1">The sequence shown here is derived from an EMBL/GenBank/DDBJ whole genome shotgun (WGS) entry which is preliminary data.</text>
</comment>
<sequence>MEKINNFDEWLVNQNFWNADTELRKIVTFLDPASDVLGLLIRGSLIIEGMIDRLMVGKFSVVPKSIKRMPLSNKITIYEAFGGSESCIVWLKKFVGYRNEFAHRLVGLPERDLFAFLKQDLDSLGMDYGDLGDFDILYAVIINRCGEIISDIASILEIEISGAELMIDGV</sequence>
<organism evidence="1 2">
    <name type="scientific">Deinococcus depolymerans</name>
    <dbReference type="NCBI Taxonomy" id="392408"/>
    <lineage>
        <taxon>Bacteria</taxon>
        <taxon>Thermotogati</taxon>
        <taxon>Deinococcota</taxon>
        <taxon>Deinococci</taxon>
        <taxon>Deinococcales</taxon>
        <taxon>Deinococcaceae</taxon>
        <taxon>Deinococcus</taxon>
    </lineage>
</organism>
<reference evidence="2" key="1">
    <citation type="journal article" date="2019" name="Int. J. Syst. Evol. Microbiol.">
        <title>The Global Catalogue of Microorganisms (GCM) 10K type strain sequencing project: providing services to taxonomists for standard genome sequencing and annotation.</title>
        <authorList>
            <consortium name="The Broad Institute Genomics Platform"/>
            <consortium name="The Broad Institute Genome Sequencing Center for Infectious Disease"/>
            <person name="Wu L."/>
            <person name="Ma J."/>
        </authorList>
    </citation>
    <scope>NUCLEOTIDE SEQUENCE [LARGE SCALE GENOMIC DNA]</scope>
    <source>
        <strain evidence="2">JCM 14368</strain>
    </source>
</reference>
<evidence type="ECO:0000313" key="2">
    <source>
        <dbReference type="Proteomes" id="UP001500191"/>
    </source>
</evidence>
<protein>
    <recommendedName>
        <fullName evidence="3">DUF86 domain-containing protein</fullName>
    </recommendedName>
</protein>